<dbReference type="GeneID" id="27370078"/>
<sequence length="293" mass="32660">MLEERKGWVVLVEQLAGGQLATMHNETLRDLADVRAQSDTKALKKTIATYYALLGEEMQGEKLEAAHVSFTVALDQLAQQLAKSKRIEQVAAWEIDSYRQEVASLEQSSEETRQKLAALGEKLTSAQQERARRIEYDGIAKTIARLPDRQKGQESLDKLNADIDLLRQEERTYAETWQMRKLAFDSIVTSLEAMQEAIRDEKAEQERRRALDEDDGEEVGAGTAGTGGATNTRAQSLDPNAKPFVPGAGATEAKEGEDVNMEGVEATEEQKEEGGRRERDKGQMTDDREEGEM</sequence>
<dbReference type="OrthoDB" id="205166at2759"/>
<comment type="subcellular location">
    <subcellularLocation>
        <location evidence="1">Nucleus</location>
    </subcellularLocation>
</comment>
<feature type="compositionally biased region" description="Basic and acidic residues" evidence="3">
    <location>
        <begin position="268"/>
        <end position="286"/>
    </location>
</feature>
<dbReference type="GO" id="GO:0006397">
    <property type="term" value="P:mRNA processing"/>
    <property type="evidence" value="ECO:0007669"/>
    <property type="project" value="InterPro"/>
</dbReference>
<dbReference type="EMBL" id="KB722645">
    <property type="protein sequence ID" value="EMS24061.1"/>
    <property type="molecule type" value="Genomic_DNA"/>
</dbReference>
<dbReference type="GO" id="GO:0000445">
    <property type="term" value="C:THO complex part of transcription export complex"/>
    <property type="evidence" value="ECO:0007669"/>
    <property type="project" value="InterPro"/>
</dbReference>
<dbReference type="AlphaFoldDB" id="M7X168"/>
<evidence type="ECO:0000256" key="1">
    <source>
        <dbReference type="ARBA" id="ARBA00004123"/>
    </source>
</evidence>
<proteinExistence type="predicted"/>
<evidence type="ECO:0000313" key="5">
    <source>
        <dbReference type="Proteomes" id="UP000016926"/>
    </source>
</evidence>
<dbReference type="Proteomes" id="UP000016926">
    <property type="component" value="Unassembled WGS sequence"/>
</dbReference>
<organism evidence="4 5">
    <name type="scientific">Rhodotorula toruloides (strain NP11)</name>
    <name type="common">Yeast</name>
    <name type="synonym">Rhodosporidium toruloides</name>
    <dbReference type="NCBI Taxonomy" id="1130832"/>
    <lineage>
        <taxon>Eukaryota</taxon>
        <taxon>Fungi</taxon>
        <taxon>Dikarya</taxon>
        <taxon>Basidiomycota</taxon>
        <taxon>Pucciniomycotina</taxon>
        <taxon>Microbotryomycetes</taxon>
        <taxon>Sporidiobolales</taxon>
        <taxon>Sporidiobolaceae</taxon>
        <taxon>Rhodotorula</taxon>
    </lineage>
</organism>
<accession>M7X168</accession>
<dbReference type="eggNOG" id="ENOG502S942">
    <property type="taxonomic scope" value="Eukaryota"/>
</dbReference>
<feature type="region of interest" description="Disordered" evidence="3">
    <location>
        <begin position="199"/>
        <end position="293"/>
    </location>
</feature>
<protein>
    <submittedName>
        <fullName evidence="4">Tho complex subunit 7-like protein</fullName>
    </submittedName>
</protein>
<dbReference type="InterPro" id="IPR008501">
    <property type="entry name" value="THOC7/Mft1"/>
</dbReference>
<feature type="compositionally biased region" description="Basic and acidic residues" evidence="3">
    <location>
        <begin position="199"/>
        <end position="211"/>
    </location>
</feature>
<evidence type="ECO:0000313" key="4">
    <source>
        <dbReference type="EMBL" id="EMS24061.1"/>
    </source>
</evidence>
<name>M7X168_RHOT1</name>
<keyword evidence="5" id="KW-1185">Reference proteome</keyword>
<dbReference type="Pfam" id="PF05615">
    <property type="entry name" value="THOC7"/>
    <property type="match status" value="1"/>
</dbReference>
<gene>
    <name evidence="4" type="ORF">RHTO_06065</name>
</gene>
<keyword evidence="2" id="KW-0539">Nucleus</keyword>
<dbReference type="RefSeq" id="XP_016275180.1">
    <property type="nucleotide sequence ID" value="XM_016419726.1"/>
</dbReference>
<reference evidence="4 5" key="1">
    <citation type="journal article" date="2012" name="Nat. Commun.">
        <title>A multi-omic map of the lipid-producing yeast Rhodosporidium toruloides.</title>
        <authorList>
            <person name="Zhu Z."/>
            <person name="Zhang S."/>
            <person name="Liu H."/>
            <person name="Shen H."/>
            <person name="Lin X."/>
            <person name="Yang F."/>
            <person name="Zhou Y.J."/>
            <person name="Jin G."/>
            <person name="Ye M."/>
            <person name="Zou H."/>
            <person name="Zou H."/>
            <person name="Zhao Z.K."/>
        </authorList>
    </citation>
    <scope>NUCLEOTIDE SEQUENCE [LARGE SCALE GENOMIC DNA]</scope>
    <source>
        <strain evidence="4 5">NP11</strain>
    </source>
</reference>
<evidence type="ECO:0000256" key="2">
    <source>
        <dbReference type="ARBA" id="ARBA00023242"/>
    </source>
</evidence>
<dbReference type="HOGENOM" id="CLU_950439_0_0_1"/>
<evidence type="ECO:0000256" key="3">
    <source>
        <dbReference type="SAM" id="MobiDB-lite"/>
    </source>
</evidence>